<evidence type="ECO:0000256" key="4">
    <source>
        <dbReference type="ARBA" id="ARBA00011738"/>
    </source>
</evidence>
<evidence type="ECO:0000256" key="5">
    <source>
        <dbReference type="ARBA" id="ARBA00013209"/>
    </source>
</evidence>
<evidence type="ECO:0000256" key="8">
    <source>
        <dbReference type="ARBA" id="ARBA00022679"/>
    </source>
</evidence>
<dbReference type="InterPro" id="IPR016181">
    <property type="entry name" value="Acyl_CoA_acyltransferase"/>
</dbReference>
<proteinExistence type="inferred from homology"/>
<evidence type="ECO:0000313" key="17">
    <source>
        <dbReference type="Ensembl" id="ENSMALP00000024258.1"/>
    </source>
</evidence>
<keyword evidence="9" id="KW-0012">Acyltransferase</keyword>
<evidence type="ECO:0000256" key="7">
    <source>
        <dbReference type="ARBA" id="ARBA00022490"/>
    </source>
</evidence>
<evidence type="ECO:0000256" key="6">
    <source>
        <dbReference type="ARBA" id="ARBA00017209"/>
    </source>
</evidence>
<evidence type="ECO:0000256" key="12">
    <source>
        <dbReference type="ARBA" id="ARBA00031532"/>
    </source>
</evidence>
<dbReference type="UniPathway" id="UPA00188">
    <property type="reaction ID" value="UER00363"/>
</dbReference>
<dbReference type="CDD" id="cd04301">
    <property type="entry name" value="NAT_SF"/>
    <property type="match status" value="1"/>
</dbReference>
<dbReference type="GO" id="GO:0009447">
    <property type="term" value="P:putrescine catabolic process"/>
    <property type="evidence" value="ECO:0007669"/>
    <property type="project" value="UniProtKB-UniPathway"/>
</dbReference>
<evidence type="ECO:0000313" key="18">
    <source>
        <dbReference type="Proteomes" id="UP000261600"/>
    </source>
</evidence>
<protein>
    <recommendedName>
        <fullName evidence="6">Diamine acetyltransferase 1</fullName>
        <ecNumber evidence="5">2.3.1.57</ecNumber>
    </recommendedName>
    <alternativeName>
        <fullName evidence="11">Polyamine N-acetyltransferase 1</fullName>
    </alternativeName>
    <alternativeName>
        <fullName evidence="10">Putrescine acetyltransferase</fullName>
    </alternativeName>
    <alternativeName>
        <fullName evidence="12">Spermidine/spermine N(1)-acetyltransferase 1</fullName>
    </alternativeName>
</protein>
<reference evidence="17" key="1">
    <citation type="submission" date="2025-08" db="UniProtKB">
        <authorList>
            <consortium name="Ensembl"/>
        </authorList>
    </citation>
    <scope>IDENTIFICATION</scope>
</reference>
<evidence type="ECO:0000256" key="10">
    <source>
        <dbReference type="ARBA" id="ARBA00029790"/>
    </source>
</evidence>
<dbReference type="GO" id="GO:0004145">
    <property type="term" value="F:diamine N-acetyltransferase activity"/>
    <property type="evidence" value="ECO:0007669"/>
    <property type="project" value="UniProtKB-EC"/>
</dbReference>
<comment type="similarity">
    <text evidence="3">Belongs to the acetyltransferase family.</text>
</comment>
<dbReference type="FunFam" id="3.40.630.30:FF:000011">
    <property type="entry name" value="Diamine acetyltransferase 1"/>
    <property type="match status" value="1"/>
</dbReference>
<dbReference type="EC" id="2.3.1.57" evidence="5"/>
<evidence type="ECO:0000256" key="3">
    <source>
        <dbReference type="ARBA" id="ARBA00008694"/>
    </source>
</evidence>
<dbReference type="PROSITE" id="PS51186">
    <property type="entry name" value="GNAT"/>
    <property type="match status" value="1"/>
</dbReference>
<dbReference type="PANTHER" id="PTHR10545:SF36">
    <property type="entry name" value="DIAMINE ACETYLTRANSFERASE 1"/>
    <property type="match status" value="1"/>
</dbReference>
<dbReference type="InterPro" id="IPR000182">
    <property type="entry name" value="GNAT_dom"/>
</dbReference>
<dbReference type="Gene3D" id="3.40.630.30">
    <property type="match status" value="1"/>
</dbReference>
<dbReference type="GO" id="GO:0005737">
    <property type="term" value="C:cytoplasm"/>
    <property type="evidence" value="ECO:0007669"/>
    <property type="project" value="UniProtKB-SubCell"/>
</dbReference>
<dbReference type="SUPFAM" id="SSF55729">
    <property type="entry name" value="Acyl-CoA N-acyltransferases (Nat)"/>
    <property type="match status" value="1"/>
</dbReference>
<dbReference type="Pfam" id="PF00583">
    <property type="entry name" value="Acetyltransf_1"/>
    <property type="match status" value="1"/>
</dbReference>
<evidence type="ECO:0000256" key="13">
    <source>
        <dbReference type="ARBA" id="ARBA00048955"/>
    </source>
</evidence>
<comment type="pathway">
    <text evidence="2">Amine and polyamine degradation; putrescine degradation; N-acetylputrescine from putrescine: step 1/1.</text>
</comment>
<evidence type="ECO:0000256" key="9">
    <source>
        <dbReference type="ARBA" id="ARBA00023315"/>
    </source>
</evidence>
<dbReference type="Ensembl" id="ENSMALT00000024715.1">
    <property type="protein sequence ID" value="ENSMALP00000024258.1"/>
    <property type="gene ID" value="ENSMALG00000016919.1"/>
</dbReference>
<evidence type="ECO:0000256" key="11">
    <source>
        <dbReference type="ARBA" id="ARBA00031435"/>
    </source>
</evidence>
<keyword evidence="18" id="KW-1185">Reference proteome</keyword>
<evidence type="ECO:0000256" key="2">
    <source>
        <dbReference type="ARBA" id="ARBA00004995"/>
    </source>
</evidence>
<comment type="subcellular location">
    <subcellularLocation>
        <location evidence="1">Cytoplasm</location>
    </subcellularLocation>
</comment>
<keyword evidence="8" id="KW-0808">Transferase</keyword>
<dbReference type="PANTHER" id="PTHR10545">
    <property type="entry name" value="DIAMINE N-ACETYLTRANSFERASE"/>
    <property type="match status" value="1"/>
</dbReference>
<dbReference type="GO" id="GO:0019809">
    <property type="term" value="F:spermidine binding"/>
    <property type="evidence" value="ECO:0007669"/>
    <property type="project" value="TreeGrafter"/>
</dbReference>
<dbReference type="InterPro" id="IPR051016">
    <property type="entry name" value="Diverse_Substrate_AcTransf"/>
</dbReference>
<dbReference type="Proteomes" id="UP000261600">
    <property type="component" value="Unplaced"/>
</dbReference>
<evidence type="ECO:0000259" key="16">
    <source>
        <dbReference type="PROSITE" id="PS51186"/>
    </source>
</evidence>
<dbReference type="STRING" id="43700.ENSMALP00000024258"/>
<comment type="catalytic activity">
    <reaction evidence="14">
        <text>spermidine + acetyl-CoA = N(1)-acetylspermidine + CoA + H(+)</text>
        <dbReference type="Rhea" id="RHEA:28150"/>
        <dbReference type="ChEBI" id="CHEBI:15378"/>
        <dbReference type="ChEBI" id="CHEBI:57287"/>
        <dbReference type="ChEBI" id="CHEBI:57288"/>
        <dbReference type="ChEBI" id="CHEBI:57834"/>
        <dbReference type="ChEBI" id="CHEBI:58324"/>
        <dbReference type="EC" id="2.3.1.57"/>
    </reaction>
    <physiologicalReaction direction="left-to-right" evidence="14">
        <dbReference type="Rhea" id="RHEA:28151"/>
    </physiologicalReaction>
</comment>
<evidence type="ECO:0000256" key="14">
    <source>
        <dbReference type="ARBA" id="ARBA00049279"/>
    </source>
</evidence>
<dbReference type="GO" id="GO:0032918">
    <property type="term" value="P:spermidine acetylation"/>
    <property type="evidence" value="ECO:0007669"/>
    <property type="project" value="TreeGrafter"/>
</dbReference>
<evidence type="ECO:0000256" key="1">
    <source>
        <dbReference type="ARBA" id="ARBA00004496"/>
    </source>
</evidence>
<organism evidence="17 18">
    <name type="scientific">Monopterus albus</name>
    <name type="common">Swamp eel</name>
    <dbReference type="NCBI Taxonomy" id="43700"/>
    <lineage>
        <taxon>Eukaryota</taxon>
        <taxon>Metazoa</taxon>
        <taxon>Chordata</taxon>
        <taxon>Craniata</taxon>
        <taxon>Vertebrata</taxon>
        <taxon>Euteleostomi</taxon>
        <taxon>Actinopterygii</taxon>
        <taxon>Neopterygii</taxon>
        <taxon>Teleostei</taxon>
        <taxon>Neoteleostei</taxon>
        <taxon>Acanthomorphata</taxon>
        <taxon>Anabantaria</taxon>
        <taxon>Synbranchiformes</taxon>
        <taxon>Synbranchidae</taxon>
        <taxon>Monopterus</taxon>
    </lineage>
</organism>
<accession>A0A3Q3JU76</accession>
<keyword evidence="7" id="KW-0963">Cytoplasm</keyword>
<comment type="catalytic activity">
    <reaction evidence="15">
        <text>an alkane-alpha,omega-diamine + acetyl-CoA = an N-acetylalkane-alpha,omega-diamine + CoA + H(+)</text>
        <dbReference type="Rhea" id="RHEA:11116"/>
        <dbReference type="Rhea" id="RHEA-COMP:9766"/>
        <dbReference type="Rhea" id="RHEA-COMP:9767"/>
        <dbReference type="ChEBI" id="CHEBI:15378"/>
        <dbReference type="ChEBI" id="CHEBI:57287"/>
        <dbReference type="ChEBI" id="CHEBI:57288"/>
        <dbReference type="ChEBI" id="CHEBI:70977"/>
        <dbReference type="ChEBI" id="CHEBI:70988"/>
        <dbReference type="EC" id="2.3.1.57"/>
    </reaction>
    <physiologicalReaction direction="left-to-right" evidence="15">
        <dbReference type="Rhea" id="RHEA:11117"/>
    </physiologicalReaction>
</comment>
<dbReference type="AlphaFoldDB" id="A0A3Q3JU76"/>
<reference evidence="17" key="2">
    <citation type="submission" date="2025-09" db="UniProtKB">
        <authorList>
            <consortium name="Ensembl"/>
        </authorList>
    </citation>
    <scope>IDENTIFICATION</scope>
</reference>
<name>A0A3Q3JU76_MONAL</name>
<dbReference type="OrthoDB" id="7305308at2759"/>
<comment type="subunit">
    <text evidence="4">Homodimer.</text>
</comment>
<sequence length="171" mass="19849">MEYKLRKAEPRDVSDILRLVKELAKYEEMEHQVKLTEKDLLEDGFGDTPFYHCIIAEIQGENSSDDPKVLGFAMYYFTYDPWIGKQLYLEDFYVMDQYRGLGIGSKILHHLSDLAMKTRCTGIMFVVAENNAPAVQFYKRHGAEDLSQEEGWRVFRFDKNSLVRMAGGAEE</sequence>
<comment type="catalytic activity">
    <reaction evidence="13">
        <text>spermine + acetyl-CoA = N(1)-acetylspermine + CoA + H(+)</text>
        <dbReference type="Rhea" id="RHEA:33099"/>
        <dbReference type="ChEBI" id="CHEBI:15378"/>
        <dbReference type="ChEBI" id="CHEBI:45725"/>
        <dbReference type="ChEBI" id="CHEBI:57287"/>
        <dbReference type="ChEBI" id="CHEBI:57288"/>
        <dbReference type="ChEBI" id="CHEBI:58101"/>
        <dbReference type="EC" id="2.3.1.57"/>
    </reaction>
    <physiologicalReaction direction="left-to-right" evidence="13">
        <dbReference type="Rhea" id="RHEA:33100"/>
    </physiologicalReaction>
</comment>
<feature type="domain" description="N-acetyltransferase" evidence="16">
    <location>
        <begin position="3"/>
        <end position="160"/>
    </location>
</feature>
<evidence type="ECO:0000256" key="15">
    <source>
        <dbReference type="ARBA" id="ARBA00049562"/>
    </source>
</evidence>